<keyword evidence="1" id="KW-1133">Transmembrane helix</keyword>
<comment type="caution">
    <text evidence="2">The sequence shown here is derived from an EMBL/GenBank/DDBJ whole genome shotgun (WGS) entry which is preliminary data.</text>
</comment>
<evidence type="ECO:0000256" key="1">
    <source>
        <dbReference type="SAM" id="Phobius"/>
    </source>
</evidence>
<feature type="transmembrane region" description="Helical" evidence="1">
    <location>
        <begin position="152"/>
        <end position="179"/>
    </location>
</feature>
<proteinExistence type="predicted"/>
<feature type="transmembrane region" description="Helical" evidence="1">
    <location>
        <begin position="112"/>
        <end position="132"/>
    </location>
</feature>
<gene>
    <name evidence="2" type="ORF">Pla100_55880</name>
</gene>
<keyword evidence="3" id="KW-1185">Reference proteome</keyword>
<evidence type="ECO:0000313" key="2">
    <source>
        <dbReference type="EMBL" id="TWT89271.1"/>
    </source>
</evidence>
<protein>
    <submittedName>
        <fullName evidence="2">Uncharacterized protein</fullName>
    </submittedName>
</protein>
<reference evidence="2 3" key="1">
    <citation type="submission" date="2019-02" db="EMBL/GenBank/DDBJ databases">
        <title>Deep-cultivation of Planctomycetes and their phenomic and genomic characterization uncovers novel biology.</title>
        <authorList>
            <person name="Wiegand S."/>
            <person name="Jogler M."/>
            <person name="Boedeker C."/>
            <person name="Pinto D."/>
            <person name="Vollmers J."/>
            <person name="Rivas-Marin E."/>
            <person name="Kohn T."/>
            <person name="Peeters S.H."/>
            <person name="Heuer A."/>
            <person name="Rast P."/>
            <person name="Oberbeckmann S."/>
            <person name="Bunk B."/>
            <person name="Jeske O."/>
            <person name="Meyerdierks A."/>
            <person name="Storesund J.E."/>
            <person name="Kallscheuer N."/>
            <person name="Luecker S."/>
            <person name="Lage O.M."/>
            <person name="Pohl T."/>
            <person name="Merkel B.J."/>
            <person name="Hornburger P."/>
            <person name="Mueller R.-W."/>
            <person name="Bruemmer F."/>
            <person name="Labrenz M."/>
            <person name="Spormann A.M."/>
            <person name="Op Den Camp H."/>
            <person name="Overmann J."/>
            <person name="Amann R."/>
            <person name="Jetten M.S.M."/>
            <person name="Mascher T."/>
            <person name="Medema M.H."/>
            <person name="Devos D.P."/>
            <person name="Kaster A.-K."/>
            <person name="Ovreas L."/>
            <person name="Rohde M."/>
            <person name="Galperin M.Y."/>
            <person name="Jogler C."/>
        </authorList>
    </citation>
    <scope>NUCLEOTIDE SEQUENCE [LARGE SCALE GENOMIC DNA]</scope>
    <source>
        <strain evidence="2 3">Pla100</strain>
    </source>
</reference>
<dbReference type="Proteomes" id="UP000316213">
    <property type="component" value="Unassembled WGS sequence"/>
</dbReference>
<organism evidence="2 3">
    <name type="scientific">Neorhodopirellula pilleata</name>
    <dbReference type="NCBI Taxonomy" id="2714738"/>
    <lineage>
        <taxon>Bacteria</taxon>
        <taxon>Pseudomonadati</taxon>
        <taxon>Planctomycetota</taxon>
        <taxon>Planctomycetia</taxon>
        <taxon>Pirellulales</taxon>
        <taxon>Pirellulaceae</taxon>
        <taxon>Neorhodopirellula</taxon>
    </lineage>
</organism>
<accession>A0A5C5ZR46</accession>
<name>A0A5C5ZR46_9BACT</name>
<keyword evidence="1" id="KW-0472">Membrane</keyword>
<evidence type="ECO:0000313" key="3">
    <source>
        <dbReference type="Proteomes" id="UP000316213"/>
    </source>
</evidence>
<dbReference type="AlphaFoldDB" id="A0A5C5ZR46"/>
<keyword evidence="1" id="KW-0812">Transmembrane</keyword>
<sequence length="200" mass="21782">MVAVAISGLMWSAANWDTALAYLDSTETTQGRSRIIEVDDQATPQILNGTRNRLFAVQVYGPLVRKGGPLGYGTIQSKGFPPSKLPGLPSDPEIRKQLGIVDNSYINVGLRLGWVGLALFVAGLLLSIVYAFRLERTMGTYFYPSGGPVAVAYGSVLVAICFEIATVFWSYDFAFWILFQFGTISGLTSRIAQAREEALT</sequence>
<dbReference type="EMBL" id="SJPM01000019">
    <property type="protein sequence ID" value="TWT89271.1"/>
    <property type="molecule type" value="Genomic_DNA"/>
</dbReference>